<dbReference type="InterPro" id="IPR011044">
    <property type="entry name" value="Quino_amine_DH_bsu"/>
</dbReference>
<gene>
    <name evidence="9" type="ORF">BDW59DRAFT_182394</name>
</gene>
<dbReference type="PRINTS" id="PR00320">
    <property type="entry name" value="GPROTEINBRPT"/>
</dbReference>
<dbReference type="Pfam" id="PF24883">
    <property type="entry name" value="NPHP3_N"/>
    <property type="match status" value="1"/>
</dbReference>
<protein>
    <recommendedName>
        <fullName evidence="5">Mitochondrial division protein 1</fullName>
    </recommendedName>
</protein>
<dbReference type="SUPFAM" id="SSF50969">
    <property type="entry name" value="YVTN repeat-like/Quinoprotein amine dehydrogenase"/>
    <property type="match status" value="2"/>
</dbReference>
<reference evidence="9 10" key="1">
    <citation type="submission" date="2024-07" db="EMBL/GenBank/DDBJ databases">
        <title>Section-level genome sequencing and comparative genomics of Aspergillus sections Usti and Cavernicolus.</title>
        <authorList>
            <consortium name="Lawrence Berkeley National Laboratory"/>
            <person name="Nybo J.L."/>
            <person name="Vesth T.C."/>
            <person name="Theobald S."/>
            <person name="Frisvad J.C."/>
            <person name="Larsen T.O."/>
            <person name="Kjaerboelling I."/>
            <person name="Rothschild-Mancinelli K."/>
            <person name="Lyhne E.K."/>
            <person name="Kogle M.E."/>
            <person name="Barry K."/>
            <person name="Clum A."/>
            <person name="Na H."/>
            <person name="Ledsgaard L."/>
            <person name="Lin J."/>
            <person name="Lipzen A."/>
            <person name="Kuo A."/>
            <person name="Riley R."/>
            <person name="Mondo S."/>
            <person name="LaButti K."/>
            <person name="Haridas S."/>
            <person name="Pangalinan J."/>
            <person name="Salamov A.A."/>
            <person name="Simmons B.A."/>
            <person name="Magnuson J.K."/>
            <person name="Chen J."/>
            <person name="Drula E."/>
            <person name="Henrissat B."/>
            <person name="Wiebenga A."/>
            <person name="Lubbers R.J."/>
            <person name="Gomes A.C."/>
            <person name="Makela M.R."/>
            <person name="Stajich J."/>
            <person name="Grigoriev I.V."/>
            <person name="Mortensen U.H."/>
            <person name="De vries R.P."/>
            <person name="Baker S.E."/>
            <person name="Andersen M.R."/>
        </authorList>
    </citation>
    <scope>NUCLEOTIDE SEQUENCE [LARGE SCALE GENOMIC DNA]</scope>
    <source>
        <strain evidence="9 10">CBS 600.67</strain>
    </source>
</reference>
<evidence type="ECO:0000256" key="2">
    <source>
        <dbReference type="ARBA" id="ARBA00022574"/>
    </source>
</evidence>
<feature type="domain" description="Nephrocystin 3-like N-terminal" evidence="8">
    <location>
        <begin position="169"/>
        <end position="328"/>
    </location>
</feature>
<feature type="repeat" description="WD" evidence="7">
    <location>
        <begin position="968"/>
        <end position="1009"/>
    </location>
</feature>
<dbReference type="InterPro" id="IPR019775">
    <property type="entry name" value="WD40_repeat_CS"/>
</dbReference>
<feature type="repeat" description="WD" evidence="7">
    <location>
        <begin position="1076"/>
        <end position="1117"/>
    </location>
</feature>
<dbReference type="InterPro" id="IPR027417">
    <property type="entry name" value="P-loop_NTPase"/>
</dbReference>
<comment type="subcellular location">
    <subcellularLocation>
        <location evidence="1">Mitochondrion outer membrane</location>
        <topology evidence="1">Peripheral membrane protein</topology>
        <orientation evidence="1">Cytoplasmic side</orientation>
    </subcellularLocation>
</comment>
<dbReference type="Pfam" id="PF00400">
    <property type="entry name" value="WD40"/>
    <property type="match status" value="8"/>
</dbReference>
<comment type="similarity">
    <text evidence="4">Belongs to the WD repeat MDV1/CAF4 family.</text>
</comment>
<dbReference type="PANTHER" id="PTHR22847">
    <property type="entry name" value="WD40 REPEAT PROTEIN"/>
    <property type="match status" value="1"/>
</dbReference>
<feature type="repeat" description="WD" evidence="7">
    <location>
        <begin position="879"/>
        <end position="920"/>
    </location>
</feature>
<dbReference type="SMART" id="SM00320">
    <property type="entry name" value="WD40"/>
    <property type="match status" value="9"/>
</dbReference>
<dbReference type="CDD" id="cd00200">
    <property type="entry name" value="WD40"/>
    <property type="match status" value="1"/>
</dbReference>
<keyword evidence="3" id="KW-0677">Repeat</keyword>
<dbReference type="SUPFAM" id="SSF50998">
    <property type="entry name" value="Quinoprotein alcohol dehydrogenase-like"/>
    <property type="match status" value="1"/>
</dbReference>
<feature type="repeat" description="WD" evidence="7">
    <location>
        <begin position="795"/>
        <end position="836"/>
    </location>
</feature>
<dbReference type="Gene3D" id="2.130.10.10">
    <property type="entry name" value="YVTN repeat-like/Quinoprotein amine dehydrogenase"/>
    <property type="match status" value="5"/>
</dbReference>
<dbReference type="InterPro" id="IPR020472">
    <property type="entry name" value="WD40_PAC1"/>
</dbReference>
<sequence>MEPLSGAASIIAVVQLTETVIRICGTYISKVKDAKDGIIRLQQNTRALTVVLKALDILLHEPKGSELSTSQTLSSDIANCFSSLTSLKEQIDPEVTQRPMRRWGIRAIQWPLKRTELDKAISDIERMTTGLLVQKVDLNTLQVAKGAAFNDYDNQHAECLPGTRVELLDEIDNWTKISDGKCIFWLNGMAGTGKSTISRTIAGRLKGQNLLGASFFFKRGEHGRGNAKMLFSTLAKQLGVAIPQMIPGIRKAVEDDPDISERVLGEQFEKLVLHPLLSIKQGPTTTLVIVIDALDECDQEGDIQLILRLLPQVQKSNSIQLRFLLTSRPELPIRLGFKAVTNNYQDLVLHKIPKPVIERDLTLYFENKFSELRQERSYLSDWPGDRIIRTLVERAVPLFISATTLYRFISDKKRNPEKSLRAILSDEISYAAKMDCIYMPVLNQLLTGQDEQETEQLVEEFKDVVGFIILLATPLSVNTLARLLNKEHNDIRTHLDLFHSVLDIPTGLDEPVRILHLSFRDFLLDKTKKKSPFWVNEKEIHHKLTVQCLKAMQQERYGLRKNICNIEDNGAQQREIHGYALSHFLPPDLQYACQYWMHHLVQSHDPVGEITQAFLFLQSHFLHWIEAMSFLNTTSEVIEIIQKLRLTIQDDKDSKLSEFLYDAWRFLLKYRHIADTAPLQLYSSGLIFAPANSVIRKTFESELSAWKQLPKVEKTWSGELQTLEGHSSSVQSLAFSPYSQILAPGSGDHTIKLWDSSRGELRQTLKGHSDWVQSVSFSLNIKLWDLSTGELVQTLEGHSSSVWSVIFSPNSQLLASGSEDHTIKVWDSSTGELRQTLKGHSSSVWSVAFSSNNQLLASGSEDHTIKLWDSSMGELLQTLKGYSDWVQSVAFSLNGQLLVSGSRDHTIKLWDTSTGKLHQTLEGHSNQGHFCSVHSIAFSSNGQLLTSGSEDHTVKLWNTNTGELCQTFESHFGWVQSVAFSPNGQLLASGSTDHTIKLWNSITGELHQTLKGHSDWVQSVAFSPNGQLLVSGSEDHTIKLWDSSMGELLQSLKVSGSRDHTVKLWDPNTGELHQTLEGHSSPVQLVAFSQNNQLLASGSMDSTIKLWDTSTGELRQTLKGHSHWVWTGTHIDGLSIRDNQWTFFRGRSILWLPPNWRPSCLAFKDGILALGHASGRVSFISSFC</sequence>
<feature type="repeat" description="WD" evidence="7">
    <location>
        <begin position="926"/>
        <end position="967"/>
    </location>
</feature>
<accession>A0ABR4HMD0</accession>
<dbReference type="InterPro" id="IPR056884">
    <property type="entry name" value="NPHP3-like_N"/>
</dbReference>
<comment type="function">
    <text evidence="6">Involved in mitochondrial fission. Acts as an adapter protein required to form mitochondrial fission complexes. Formation of these complexes is required to promote constriction and fission of the mitochondrial compartment at a late step in mitochondrial division.</text>
</comment>
<evidence type="ECO:0000256" key="7">
    <source>
        <dbReference type="PROSITE-ProRule" id="PRU00221"/>
    </source>
</evidence>
<evidence type="ECO:0000313" key="10">
    <source>
        <dbReference type="Proteomes" id="UP001610335"/>
    </source>
</evidence>
<dbReference type="PANTHER" id="PTHR22847:SF637">
    <property type="entry name" value="WD REPEAT DOMAIN 5B"/>
    <property type="match status" value="1"/>
</dbReference>
<feature type="repeat" description="WD" evidence="7">
    <location>
        <begin position="1010"/>
        <end position="1051"/>
    </location>
</feature>
<dbReference type="EMBL" id="JBFXLS010000099">
    <property type="protein sequence ID" value="KAL2816634.1"/>
    <property type="molecule type" value="Genomic_DNA"/>
</dbReference>
<feature type="repeat" description="WD" evidence="7">
    <location>
        <begin position="837"/>
        <end position="878"/>
    </location>
</feature>
<dbReference type="Proteomes" id="UP001610335">
    <property type="component" value="Unassembled WGS sequence"/>
</dbReference>
<keyword evidence="10" id="KW-1185">Reference proteome</keyword>
<name>A0ABR4HMD0_9EURO</name>
<dbReference type="PROSITE" id="PS50294">
    <property type="entry name" value="WD_REPEATS_REGION"/>
    <property type="match status" value="8"/>
</dbReference>
<dbReference type="PROSITE" id="PS50082">
    <property type="entry name" value="WD_REPEATS_2"/>
    <property type="match status" value="9"/>
</dbReference>
<comment type="caution">
    <text evidence="9">The sequence shown here is derived from an EMBL/GenBank/DDBJ whole genome shotgun (WGS) entry which is preliminary data.</text>
</comment>
<evidence type="ECO:0000313" key="9">
    <source>
        <dbReference type="EMBL" id="KAL2816634.1"/>
    </source>
</evidence>
<proteinExistence type="inferred from homology"/>
<dbReference type="InterPro" id="IPR015943">
    <property type="entry name" value="WD40/YVTN_repeat-like_dom_sf"/>
</dbReference>
<organism evidence="9 10">
    <name type="scientific">Aspergillus cavernicola</name>
    <dbReference type="NCBI Taxonomy" id="176166"/>
    <lineage>
        <taxon>Eukaryota</taxon>
        <taxon>Fungi</taxon>
        <taxon>Dikarya</taxon>
        <taxon>Ascomycota</taxon>
        <taxon>Pezizomycotina</taxon>
        <taxon>Eurotiomycetes</taxon>
        <taxon>Eurotiomycetidae</taxon>
        <taxon>Eurotiales</taxon>
        <taxon>Aspergillaceae</taxon>
        <taxon>Aspergillus</taxon>
        <taxon>Aspergillus subgen. Nidulantes</taxon>
    </lineage>
</organism>
<evidence type="ECO:0000256" key="4">
    <source>
        <dbReference type="ARBA" id="ARBA00038415"/>
    </source>
</evidence>
<dbReference type="PROSITE" id="PS00678">
    <property type="entry name" value="WD_REPEATS_1"/>
    <property type="match status" value="4"/>
</dbReference>
<dbReference type="Gene3D" id="3.40.50.300">
    <property type="entry name" value="P-loop containing nucleotide triphosphate hydrolases"/>
    <property type="match status" value="1"/>
</dbReference>
<evidence type="ECO:0000256" key="3">
    <source>
        <dbReference type="ARBA" id="ARBA00022737"/>
    </source>
</evidence>
<evidence type="ECO:0000256" key="6">
    <source>
        <dbReference type="ARBA" id="ARBA00043913"/>
    </source>
</evidence>
<dbReference type="InterPro" id="IPR011047">
    <property type="entry name" value="Quinoprotein_ADH-like_sf"/>
</dbReference>
<evidence type="ECO:0000256" key="5">
    <source>
        <dbReference type="ARBA" id="ARBA00039789"/>
    </source>
</evidence>
<dbReference type="SUPFAM" id="SSF52540">
    <property type="entry name" value="P-loop containing nucleoside triphosphate hydrolases"/>
    <property type="match status" value="1"/>
</dbReference>
<feature type="repeat" description="WD" evidence="7">
    <location>
        <begin position="1054"/>
        <end position="1075"/>
    </location>
</feature>
<feature type="repeat" description="WD" evidence="7">
    <location>
        <begin position="723"/>
        <end position="764"/>
    </location>
</feature>
<keyword evidence="2 7" id="KW-0853">WD repeat</keyword>
<evidence type="ECO:0000256" key="1">
    <source>
        <dbReference type="ARBA" id="ARBA00004570"/>
    </source>
</evidence>
<dbReference type="InterPro" id="IPR001680">
    <property type="entry name" value="WD40_rpt"/>
</dbReference>
<evidence type="ECO:0000259" key="8">
    <source>
        <dbReference type="Pfam" id="PF24883"/>
    </source>
</evidence>